<dbReference type="KEGG" id="ovi:T265_13111"/>
<protein>
    <recommendedName>
        <fullName evidence="8">Serine/threonine-protein phosphatase</fullName>
        <ecNumber evidence="8">3.1.3.16</ecNumber>
    </recommendedName>
</protein>
<dbReference type="OrthoDB" id="6227402at2759"/>
<evidence type="ECO:0000256" key="2">
    <source>
        <dbReference type="ARBA" id="ARBA00022723"/>
    </source>
</evidence>
<dbReference type="GO" id="GO:0005634">
    <property type="term" value="C:nucleus"/>
    <property type="evidence" value="ECO:0007669"/>
    <property type="project" value="TreeGrafter"/>
</dbReference>
<dbReference type="GeneID" id="20327279"/>
<gene>
    <name evidence="11" type="ORF">T265_13111</name>
</gene>
<dbReference type="GO" id="GO:0046872">
    <property type="term" value="F:metal ion binding"/>
    <property type="evidence" value="ECO:0007669"/>
    <property type="project" value="UniProtKB-KW"/>
</dbReference>
<feature type="region of interest" description="Disordered" evidence="9">
    <location>
        <begin position="365"/>
        <end position="396"/>
    </location>
</feature>
<dbReference type="Pfam" id="PF00149">
    <property type="entry name" value="Metallophos"/>
    <property type="match status" value="1"/>
</dbReference>
<feature type="domain" description="Serine/threonine specific protein phosphatases" evidence="10">
    <location>
        <begin position="148"/>
        <end position="153"/>
    </location>
</feature>
<dbReference type="InterPro" id="IPR050341">
    <property type="entry name" value="PP1_catalytic_subunit"/>
</dbReference>
<evidence type="ECO:0000259" key="10">
    <source>
        <dbReference type="PROSITE" id="PS00125"/>
    </source>
</evidence>
<comment type="similarity">
    <text evidence="8">Belongs to the PPP phosphatase family.</text>
</comment>
<keyword evidence="3 8" id="KW-0378">Hydrolase</keyword>
<reference evidence="11 12" key="1">
    <citation type="submission" date="2013-11" db="EMBL/GenBank/DDBJ databases">
        <title>Opisthorchis viverrini - life in the bile duct.</title>
        <authorList>
            <person name="Young N.D."/>
            <person name="Nagarajan N."/>
            <person name="Lin S.J."/>
            <person name="Korhonen P.K."/>
            <person name="Jex A.R."/>
            <person name="Hall R.S."/>
            <person name="Safavi-Hemami H."/>
            <person name="Kaewkong W."/>
            <person name="Bertrand D."/>
            <person name="Gao S."/>
            <person name="Seet Q."/>
            <person name="Wongkham S."/>
            <person name="Teh B.T."/>
            <person name="Wongkham C."/>
            <person name="Intapan P.M."/>
            <person name="Maleewong W."/>
            <person name="Yang X."/>
            <person name="Hu M."/>
            <person name="Wang Z."/>
            <person name="Hofmann A."/>
            <person name="Sternberg P.W."/>
            <person name="Tan P."/>
            <person name="Wang J."/>
            <person name="Gasser R.B."/>
        </authorList>
    </citation>
    <scope>NUCLEOTIDE SEQUENCE [LARGE SCALE GENOMIC DNA]</scope>
</reference>
<organism evidence="11 12">
    <name type="scientific">Opisthorchis viverrini</name>
    <name type="common">Southeast Asian liver fluke</name>
    <dbReference type="NCBI Taxonomy" id="6198"/>
    <lineage>
        <taxon>Eukaryota</taxon>
        <taxon>Metazoa</taxon>
        <taxon>Spiralia</taxon>
        <taxon>Lophotrochozoa</taxon>
        <taxon>Platyhelminthes</taxon>
        <taxon>Trematoda</taxon>
        <taxon>Digenea</taxon>
        <taxon>Opisthorchiida</taxon>
        <taxon>Opisthorchiata</taxon>
        <taxon>Opisthorchiidae</taxon>
        <taxon>Opisthorchis</taxon>
    </lineage>
</organism>
<dbReference type="Proteomes" id="UP000054324">
    <property type="component" value="Unassembled WGS sequence"/>
</dbReference>
<dbReference type="GO" id="GO:0005737">
    <property type="term" value="C:cytoplasm"/>
    <property type="evidence" value="ECO:0007669"/>
    <property type="project" value="TreeGrafter"/>
</dbReference>
<evidence type="ECO:0000256" key="4">
    <source>
        <dbReference type="ARBA" id="ARBA00022912"/>
    </source>
</evidence>
<dbReference type="CTD" id="20327279"/>
<keyword evidence="4" id="KW-0904">Protein phosphatase</keyword>
<dbReference type="RefSeq" id="XP_009165528.1">
    <property type="nucleotide sequence ID" value="XM_009167264.1"/>
</dbReference>
<proteinExistence type="inferred from homology"/>
<evidence type="ECO:0000256" key="6">
    <source>
        <dbReference type="ARBA" id="ARBA00047761"/>
    </source>
</evidence>
<dbReference type="GO" id="GO:0004722">
    <property type="term" value="F:protein serine/threonine phosphatase activity"/>
    <property type="evidence" value="ECO:0007669"/>
    <property type="project" value="UniProtKB-EC"/>
</dbReference>
<comment type="catalytic activity">
    <reaction evidence="6">
        <text>O-phospho-L-seryl-[protein] + H2O = L-seryl-[protein] + phosphate</text>
        <dbReference type="Rhea" id="RHEA:20629"/>
        <dbReference type="Rhea" id="RHEA-COMP:9863"/>
        <dbReference type="Rhea" id="RHEA-COMP:11604"/>
        <dbReference type="ChEBI" id="CHEBI:15377"/>
        <dbReference type="ChEBI" id="CHEBI:29999"/>
        <dbReference type="ChEBI" id="CHEBI:43474"/>
        <dbReference type="ChEBI" id="CHEBI:83421"/>
        <dbReference type="EC" id="3.1.3.16"/>
    </reaction>
</comment>
<dbReference type="PANTHER" id="PTHR11668:SF300">
    <property type="entry name" value="SERINE_THREONINE-PROTEIN PHOSPHATASE"/>
    <property type="match status" value="1"/>
</dbReference>
<keyword evidence="5" id="KW-0464">Manganese</keyword>
<evidence type="ECO:0000256" key="1">
    <source>
        <dbReference type="ARBA" id="ARBA00001936"/>
    </source>
</evidence>
<dbReference type="InterPro" id="IPR004843">
    <property type="entry name" value="Calcineurin-like_PHP"/>
</dbReference>
<evidence type="ECO:0000256" key="7">
    <source>
        <dbReference type="ARBA" id="ARBA00048336"/>
    </source>
</evidence>
<dbReference type="PROSITE" id="PS00125">
    <property type="entry name" value="SER_THR_PHOSPHATASE"/>
    <property type="match status" value="1"/>
</dbReference>
<comment type="cofactor">
    <cofactor evidence="1">
        <name>Mn(2+)</name>
        <dbReference type="ChEBI" id="CHEBI:29035"/>
    </cofactor>
</comment>
<evidence type="ECO:0000256" key="3">
    <source>
        <dbReference type="ARBA" id="ARBA00022801"/>
    </source>
</evidence>
<dbReference type="STRING" id="6198.A0A074ZXR2"/>
<dbReference type="SMART" id="SM00156">
    <property type="entry name" value="PP2Ac"/>
    <property type="match status" value="1"/>
</dbReference>
<keyword evidence="12" id="KW-1185">Reference proteome</keyword>
<evidence type="ECO:0000313" key="11">
    <source>
        <dbReference type="EMBL" id="KER30732.1"/>
    </source>
</evidence>
<sequence length="423" mass="47987">MKFLQAPFVGNSAKKQPDGPQMEPQQSTVFTPRRLQSLIERLTESCVRRGRGAYISEDEVMSLATQCAEIFANEPVCLEINLHRPLLIVGDLFGKHDNLVEIFEQLGSPAKRRYLFLGNFVDRGGQSVELISLLFVYKLLYPYNVYLIRGNHECKYVSTYYGLLWECWQRHFVGAWKEIIKAFECLPAVAIIDKAVFCTHSGILKDIPMDTVSNLTDLKNFINLQVTRPVSSINNRILTEFTWSEPTLGSFSWIPNPAGLGYLYPEPAVIQFCERFGFQQVIRSHDLVRFGYEFSADGKLLTIFSRPSLVKKPPNSGALVRLHRLPRSKLIIGQIKLMQTVSKFGRGRSELTTLKICDSLPDSHTHQLNKLMGETRKRTKKRKSKQSTETSHSVDTQGTMKTYSSISLGLDYVSCDSEDSVVT</sequence>
<accession>A0A074ZXR2</accession>
<evidence type="ECO:0000313" key="12">
    <source>
        <dbReference type="Proteomes" id="UP000054324"/>
    </source>
</evidence>
<comment type="catalytic activity">
    <reaction evidence="7 8">
        <text>O-phospho-L-threonyl-[protein] + H2O = L-threonyl-[protein] + phosphate</text>
        <dbReference type="Rhea" id="RHEA:47004"/>
        <dbReference type="Rhea" id="RHEA-COMP:11060"/>
        <dbReference type="Rhea" id="RHEA-COMP:11605"/>
        <dbReference type="ChEBI" id="CHEBI:15377"/>
        <dbReference type="ChEBI" id="CHEBI:30013"/>
        <dbReference type="ChEBI" id="CHEBI:43474"/>
        <dbReference type="ChEBI" id="CHEBI:61977"/>
        <dbReference type="EC" id="3.1.3.16"/>
    </reaction>
</comment>
<dbReference type="PANTHER" id="PTHR11668">
    <property type="entry name" value="SERINE/THREONINE PROTEIN PHOSPHATASE"/>
    <property type="match status" value="1"/>
</dbReference>
<dbReference type="SUPFAM" id="SSF56300">
    <property type="entry name" value="Metallo-dependent phosphatases"/>
    <property type="match status" value="1"/>
</dbReference>
<evidence type="ECO:0000256" key="8">
    <source>
        <dbReference type="RuleBase" id="RU004273"/>
    </source>
</evidence>
<name>A0A074ZXR2_OPIVI</name>
<dbReference type="Gene3D" id="3.60.21.10">
    <property type="match status" value="1"/>
</dbReference>
<dbReference type="InterPro" id="IPR006186">
    <property type="entry name" value="Ser/Thr-sp_prot-phosphatase"/>
</dbReference>
<feature type="non-terminal residue" evidence="11">
    <location>
        <position position="423"/>
    </location>
</feature>
<dbReference type="InterPro" id="IPR029052">
    <property type="entry name" value="Metallo-depent_PP-like"/>
</dbReference>
<dbReference type="PRINTS" id="PR00114">
    <property type="entry name" value="STPHPHTASE"/>
</dbReference>
<dbReference type="AlphaFoldDB" id="A0A074ZXR2"/>
<evidence type="ECO:0000256" key="9">
    <source>
        <dbReference type="SAM" id="MobiDB-lite"/>
    </source>
</evidence>
<evidence type="ECO:0000256" key="5">
    <source>
        <dbReference type="ARBA" id="ARBA00023211"/>
    </source>
</evidence>
<dbReference type="EMBL" id="KL596656">
    <property type="protein sequence ID" value="KER30732.1"/>
    <property type="molecule type" value="Genomic_DNA"/>
</dbReference>
<dbReference type="EC" id="3.1.3.16" evidence="8"/>
<keyword evidence="2" id="KW-0479">Metal-binding</keyword>